<dbReference type="RefSeq" id="WP_158396755.1">
    <property type="nucleotide sequence ID" value="NZ_CP026548.1"/>
</dbReference>
<comment type="caution">
    <text evidence="3">The sequence shown here is derived from an EMBL/GenBank/DDBJ whole genome shotgun (WGS) entry which is preliminary data.</text>
</comment>
<dbReference type="AlphaFoldDB" id="A0AAX1QLW6"/>
<protein>
    <submittedName>
        <fullName evidence="3">Glycosyltransferase</fullName>
    </submittedName>
</protein>
<dbReference type="PANTHER" id="PTHR34136">
    <property type="match status" value="1"/>
</dbReference>
<reference evidence="3 4" key="1">
    <citation type="submission" date="2018-02" db="EMBL/GenBank/DDBJ databases">
        <title>Complete genome sequencing of Faecalibacterium prausnitzii strains isolated from the human gut.</title>
        <authorList>
            <person name="Fitzgerald B.C."/>
            <person name="Shkoporov A.N."/>
            <person name="Ross P.R."/>
            <person name="Hill C."/>
        </authorList>
    </citation>
    <scope>NUCLEOTIDE SEQUENCE [LARGE SCALE GENOMIC DNA]</scope>
    <source>
        <strain evidence="3 4">APC942/18-1</strain>
    </source>
</reference>
<dbReference type="CDD" id="cd06533">
    <property type="entry name" value="Glyco_transf_WecG_TagA"/>
    <property type="match status" value="1"/>
</dbReference>
<dbReference type="Proteomes" id="UP000250997">
    <property type="component" value="Unassembled WGS sequence"/>
</dbReference>
<dbReference type="Pfam" id="PF03808">
    <property type="entry name" value="Glyco_tran_WecG"/>
    <property type="match status" value="1"/>
</dbReference>
<dbReference type="EMBL" id="PRLA01000001">
    <property type="protein sequence ID" value="RAW52575.1"/>
    <property type="molecule type" value="Genomic_DNA"/>
</dbReference>
<dbReference type="InterPro" id="IPR004629">
    <property type="entry name" value="WecG_TagA_CpsF"/>
</dbReference>
<dbReference type="GO" id="GO:0016758">
    <property type="term" value="F:hexosyltransferase activity"/>
    <property type="evidence" value="ECO:0007669"/>
    <property type="project" value="TreeGrafter"/>
</dbReference>
<evidence type="ECO:0000256" key="1">
    <source>
        <dbReference type="ARBA" id="ARBA00022676"/>
    </source>
</evidence>
<keyword evidence="2" id="KW-0808">Transferase</keyword>
<evidence type="ECO:0000256" key="2">
    <source>
        <dbReference type="ARBA" id="ARBA00022679"/>
    </source>
</evidence>
<dbReference type="NCBIfam" id="TIGR00696">
    <property type="entry name" value="wecG_tagA_cpsF"/>
    <property type="match status" value="1"/>
</dbReference>
<evidence type="ECO:0000313" key="3">
    <source>
        <dbReference type="EMBL" id="RAW52575.1"/>
    </source>
</evidence>
<keyword evidence="1" id="KW-0328">Glycosyltransferase</keyword>
<gene>
    <name evidence="3" type="ORF">C4N27_00025</name>
</gene>
<name>A0AAX1QLW6_9FIRM</name>
<organism evidence="3 4">
    <name type="scientific">Faecalibacterium prausnitzii</name>
    <dbReference type="NCBI Taxonomy" id="853"/>
    <lineage>
        <taxon>Bacteria</taxon>
        <taxon>Bacillati</taxon>
        <taxon>Bacillota</taxon>
        <taxon>Clostridia</taxon>
        <taxon>Eubacteriales</taxon>
        <taxon>Oscillospiraceae</taxon>
        <taxon>Faecalibacterium</taxon>
    </lineage>
</organism>
<proteinExistence type="predicted"/>
<evidence type="ECO:0000313" key="4">
    <source>
        <dbReference type="Proteomes" id="UP000250997"/>
    </source>
</evidence>
<sequence length="250" mass="28468">MGKQALLNTYINNVTMPETIAAIEQMIVDDKKSYVVAINVDVVMKIENDSYLKQVVDNADMVLVDGKPLVWISKLHGRPLKAKISGSDLVPLLCEVAAQKKYTIFIIGGKEGVAEQAKRKLEAKLPGIQIVGTYAPPFGFEKDEKELDKINQMISDVHPDLLIACLGCPKQEKWIYENIAKYDAKVSVCAGATVDFLAGNVKRAPKWMSEHGFEWFYRFLQEPKRMFKRYFIDDFAIIRLVFKYWKVEKV</sequence>
<accession>A0AAX1QLW6</accession>
<dbReference type="PANTHER" id="PTHR34136:SF1">
    <property type="entry name" value="UDP-N-ACETYL-D-MANNOSAMINURONIC ACID TRANSFERASE"/>
    <property type="match status" value="1"/>
</dbReference>